<reference evidence="1" key="1">
    <citation type="submission" date="2006-06" db="EMBL/GenBank/DDBJ databases">
        <title>Complete sequence of Trichodesmium erythraeum IMS101.</title>
        <authorList>
            <consortium name="US DOE Joint Genome Institute"/>
            <person name="Copeland A."/>
            <person name="Lucas S."/>
            <person name="Lapidus A."/>
            <person name="Barry K."/>
            <person name="Detter J.C."/>
            <person name="Glavina del Rio T."/>
            <person name="Hammon N."/>
            <person name="Israni S."/>
            <person name="Dalin E."/>
            <person name="Tice H."/>
            <person name="Pitluck S."/>
            <person name="Kiss H."/>
            <person name="Munk A.C."/>
            <person name="Brettin T."/>
            <person name="Bruce D."/>
            <person name="Han C."/>
            <person name="Tapia R."/>
            <person name="Gilna P."/>
            <person name="Schmutz J."/>
            <person name="Larimer F."/>
            <person name="Land M."/>
            <person name="Hauser L."/>
            <person name="Kyrpides N."/>
            <person name="Kim E."/>
            <person name="Richardson P."/>
        </authorList>
    </citation>
    <scope>NUCLEOTIDE SEQUENCE [LARGE SCALE GENOMIC DNA]</scope>
    <source>
        <strain evidence="1">IMS101</strain>
    </source>
</reference>
<organism evidence="1">
    <name type="scientific">Trichodesmium erythraeum (strain IMS101)</name>
    <dbReference type="NCBI Taxonomy" id="203124"/>
    <lineage>
        <taxon>Bacteria</taxon>
        <taxon>Bacillati</taxon>
        <taxon>Cyanobacteriota</taxon>
        <taxon>Cyanophyceae</taxon>
        <taxon>Oscillatoriophycideae</taxon>
        <taxon>Oscillatoriales</taxon>
        <taxon>Microcoleaceae</taxon>
        <taxon>Trichodesmium</taxon>
    </lineage>
</organism>
<dbReference type="AlphaFoldDB" id="Q10VT6"/>
<dbReference type="eggNOG" id="COG3827">
    <property type="taxonomic scope" value="Bacteria"/>
</dbReference>
<gene>
    <name evidence="1" type="ordered locus">Tery_4670</name>
</gene>
<dbReference type="HOGENOM" id="CLU_021297_0_0_3"/>
<dbReference type="RefSeq" id="WP_011613955.1">
    <property type="nucleotide sequence ID" value="NC_008312.1"/>
</dbReference>
<evidence type="ECO:0008006" key="2">
    <source>
        <dbReference type="Google" id="ProtNLM"/>
    </source>
</evidence>
<evidence type="ECO:0000313" key="1">
    <source>
        <dbReference type="EMBL" id="ABG53638.1"/>
    </source>
</evidence>
<protein>
    <recommendedName>
        <fullName evidence="2">FHA domain containing protein</fullName>
    </recommendedName>
</protein>
<sequence length="427" mass="48802">MFAINLHFKYLRKIITFLITVVIISGLVSCSDDLYESSQVHSQKSVTTSTTSKISEVSPPEIIQQLRQGINRYKPQLAIQSPQPEQIFEDNYITVQLQVQDLPIFKSDLGIGPYIEIILDNKHYTKIYNLNESIVLSDLEAGTHTLRVFACSPWDESFKNEGAYAQTTFHIFTKTANNNPAPDLPLLTYNSPVGTYGAEPIMLDYYLTNIQLPSIGGEYPQDEITDGHLRVTVNGTSFITDQWQTIYLQGFYPGKNWVKLEYIDKLGNPINNVYNNTAHLITYKPDGEDTLSKIIRGEISLKEALSIVDQEYIYKEPQLEITSETEEISSDEKLEVEDTFELKTETPIDQEVEVEEVSVEPELEEVPTNEELEEIPNMEPTTEELDVEEIFVEPELEEVLTIEPKTEELELEETFFELETEKNTTDE</sequence>
<dbReference type="OrthoDB" id="421804at2"/>
<name>Q10VT6_TRIEI</name>
<dbReference type="KEGG" id="ter:Tery_4670"/>
<accession>Q10VT6</accession>
<dbReference type="EMBL" id="CP000393">
    <property type="protein sequence ID" value="ABG53638.1"/>
    <property type="molecule type" value="Genomic_DNA"/>
</dbReference>
<dbReference type="STRING" id="203124.Tery_4670"/>
<proteinExistence type="predicted"/>